<evidence type="ECO:0000256" key="2">
    <source>
        <dbReference type="ARBA" id="ARBA00022475"/>
    </source>
</evidence>
<dbReference type="Gene3D" id="3.30.870.10">
    <property type="entry name" value="Endonuclease Chain A"/>
    <property type="match status" value="2"/>
</dbReference>
<dbReference type="Pfam" id="PF13396">
    <property type="entry name" value="PLDc_N"/>
    <property type="match status" value="1"/>
</dbReference>
<comment type="subcellular location">
    <subcellularLocation>
        <location evidence="1 12">Cell membrane</location>
        <topology evidence="1 12">Multi-pass membrane protein</topology>
    </subcellularLocation>
</comment>
<feature type="active site" evidence="12">
    <location>
        <position position="231"/>
    </location>
</feature>
<name>A0ABT2S0E2_9FIRM</name>
<keyword evidence="8 12" id="KW-0443">Lipid metabolism</keyword>
<dbReference type="PROSITE" id="PS50035">
    <property type="entry name" value="PLD"/>
    <property type="match status" value="2"/>
</dbReference>
<feature type="active site" evidence="12">
    <location>
        <position position="410"/>
    </location>
</feature>
<accession>A0ABT2S0E2</accession>
<dbReference type="CDD" id="cd09112">
    <property type="entry name" value="PLDc_CLS_2"/>
    <property type="match status" value="1"/>
</dbReference>
<dbReference type="InterPro" id="IPR001736">
    <property type="entry name" value="PLipase_D/transphosphatidylase"/>
</dbReference>
<feature type="transmembrane region" description="Helical" evidence="12">
    <location>
        <begin position="45"/>
        <end position="66"/>
    </location>
</feature>
<feature type="active site" evidence="12">
    <location>
        <position position="229"/>
    </location>
</feature>
<dbReference type="RefSeq" id="WP_158364749.1">
    <property type="nucleotide sequence ID" value="NZ_JAOQKC010000021.1"/>
</dbReference>
<dbReference type="HAMAP" id="MF_01916">
    <property type="entry name" value="Cardiolipin_synth_Cls"/>
    <property type="match status" value="1"/>
</dbReference>
<dbReference type="InterPro" id="IPR027379">
    <property type="entry name" value="CLS_N"/>
</dbReference>
<evidence type="ECO:0000313" key="16">
    <source>
        <dbReference type="Proteomes" id="UP001652461"/>
    </source>
</evidence>
<organism evidence="15 16">
    <name type="scientific">Laedolimicola ammoniilytica</name>
    <dbReference type="NCBI Taxonomy" id="2981771"/>
    <lineage>
        <taxon>Bacteria</taxon>
        <taxon>Bacillati</taxon>
        <taxon>Bacillota</taxon>
        <taxon>Clostridia</taxon>
        <taxon>Lachnospirales</taxon>
        <taxon>Lachnospiraceae</taxon>
        <taxon>Laedolimicola</taxon>
    </lineage>
</organism>
<keyword evidence="6" id="KW-0677">Repeat</keyword>
<evidence type="ECO:0000256" key="4">
    <source>
        <dbReference type="ARBA" id="ARBA00022679"/>
    </source>
</evidence>
<protein>
    <recommendedName>
        <fullName evidence="12 13">Cardiolipin synthase</fullName>
        <shortName evidence="12">CL synthase</shortName>
        <ecNumber evidence="12 13">2.7.8.-</ecNumber>
    </recommendedName>
</protein>
<comment type="catalytic activity">
    <reaction evidence="12">
        <text>2 a 1,2-diacyl-sn-glycero-3-phospho-(1'-sn-glycerol) = a cardiolipin + glycerol</text>
        <dbReference type="Rhea" id="RHEA:31451"/>
        <dbReference type="ChEBI" id="CHEBI:17754"/>
        <dbReference type="ChEBI" id="CHEBI:62237"/>
        <dbReference type="ChEBI" id="CHEBI:64716"/>
    </reaction>
</comment>
<dbReference type="Pfam" id="PF13091">
    <property type="entry name" value="PLDc_2"/>
    <property type="match status" value="2"/>
</dbReference>
<dbReference type="NCBIfam" id="TIGR04265">
    <property type="entry name" value="bac_cardiolipin"/>
    <property type="match status" value="1"/>
</dbReference>
<feature type="domain" description="PLD phosphodiesterase" evidence="14">
    <location>
        <begin position="224"/>
        <end position="251"/>
    </location>
</feature>
<comment type="similarity">
    <text evidence="12">Belongs to the phospholipase D family. Cardiolipin synthase subfamily.</text>
</comment>
<feature type="domain" description="PLD phosphodiesterase" evidence="14">
    <location>
        <begin position="403"/>
        <end position="430"/>
    </location>
</feature>
<feature type="active site" evidence="12">
    <location>
        <position position="408"/>
    </location>
</feature>
<evidence type="ECO:0000256" key="3">
    <source>
        <dbReference type="ARBA" id="ARBA00022516"/>
    </source>
</evidence>
<evidence type="ECO:0000256" key="11">
    <source>
        <dbReference type="ARBA" id="ARBA00023264"/>
    </source>
</evidence>
<proteinExistence type="inferred from homology"/>
<gene>
    <name evidence="15" type="primary">cls</name>
    <name evidence="15" type="ORF">OCV63_13655</name>
</gene>
<dbReference type="InterPro" id="IPR022924">
    <property type="entry name" value="Cardiolipin_synthase"/>
</dbReference>
<keyword evidence="2 12" id="KW-1003">Cell membrane</keyword>
<comment type="caution">
    <text evidence="15">The sequence shown here is derived from an EMBL/GenBank/DDBJ whole genome shotgun (WGS) entry which is preliminary data.</text>
</comment>
<evidence type="ECO:0000256" key="7">
    <source>
        <dbReference type="ARBA" id="ARBA00022989"/>
    </source>
</evidence>
<evidence type="ECO:0000256" key="9">
    <source>
        <dbReference type="ARBA" id="ARBA00023136"/>
    </source>
</evidence>
<keyword evidence="3 12" id="KW-0444">Lipid biosynthesis</keyword>
<keyword evidence="16" id="KW-1185">Reference proteome</keyword>
<evidence type="ECO:0000256" key="5">
    <source>
        <dbReference type="ARBA" id="ARBA00022692"/>
    </source>
</evidence>
<evidence type="ECO:0000256" key="10">
    <source>
        <dbReference type="ARBA" id="ARBA00023209"/>
    </source>
</evidence>
<dbReference type="PANTHER" id="PTHR21248:SF22">
    <property type="entry name" value="PHOSPHOLIPASE D"/>
    <property type="match status" value="1"/>
</dbReference>
<feature type="active site" evidence="12">
    <location>
        <position position="236"/>
    </location>
</feature>
<keyword evidence="9 12" id="KW-0472">Membrane</keyword>
<dbReference type="EC" id="2.7.8.-" evidence="12 13"/>
<dbReference type="CDD" id="cd09110">
    <property type="entry name" value="PLDc_CLS_1"/>
    <property type="match status" value="1"/>
</dbReference>
<evidence type="ECO:0000256" key="13">
    <source>
        <dbReference type="NCBIfam" id="TIGR04265"/>
    </source>
</evidence>
<keyword evidence="10 12" id="KW-0594">Phospholipid biosynthesis</keyword>
<reference evidence="15 16" key="1">
    <citation type="journal article" date="2021" name="ISME Commun">
        <title>Automated analysis of genomic sequences facilitates high-throughput and comprehensive description of bacteria.</title>
        <authorList>
            <person name="Hitch T.C.A."/>
        </authorList>
    </citation>
    <scope>NUCLEOTIDE SEQUENCE [LARGE SCALE GENOMIC DNA]</scope>
    <source>
        <strain evidence="15 16">Sanger_04</strain>
    </source>
</reference>
<dbReference type="InterPro" id="IPR025202">
    <property type="entry name" value="PLD-like_dom"/>
</dbReference>
<evidence type="ECO:0000256" key="12">
    <source>
        <dbReference type="HAMAP-Rule" id="MF_01916"/>
    </source>
</evidence>
<dbReference type="Proteomes" id="UP001652461">
    <property type="component" value="Unassembled WGS sequence"/>
</dbReference>
<feature type="transmembrane region" description="Helical" evidence="12">
    <location>
        <begin position="12"/>
        <end position="33"/>
    </location>
</feature>
<evidence type="ECO:0000256" key="1">
    <source>
        <dbReference type="ARBA" id="ARBA00004651"/>
    </source>
</evidence>
<keyword evidence="7 12" id="KW-1133">Transmembrane helix</keyword>
<keyword evidence="5 12" id="KW-0812">Transmembrane</keyword>
<evidence type="ECO:0000256" key="6">
    <source>
        <dbReference type="ARBA" id="ARBA00022737"/>
    </source>
</evidence>
<dbReference type="InterPro" id="IPR030874">
    <property type="entry name" value="Cardiolipin_synth_Firmi"/>
</dbReference>
<dbReference type="SUPFAM" id="SSF56024">
    <property type="entry name" value="Phospholipase D/nuclease"/>
    <property type="match status" value="2"/>
</dbReference>
<keyword evidence="11 12" id="KW-1208">Phospholipid metabolism</keyword>
<evidence type="ECO:0000259" key="14">
    <source>
        <dbReference type="PROSITE" id="PS50035"/>
    </source>
</evidence>
<dbReference type="SMART" id="SM00155">
    <property type="entry name" value="PLDc"/>
    <property type="match status" value="2"/>
</dbReference>
<comment type="function">
    <text evidence="12">Catalyzes the reversible phosphatidyl group transfer from one phosphatidylglycerol molecule to another to form cardiolipin (CL) (diphosphatidylglycerol) and glycerol.</text>
</comment>
<keyword evidence="4 12" id="KW-0808">Transferase</keyword>
<evidence type="ECO:0000256" key="8">
    <source>
        <dbReference type="ARBA" id="ARBA00023098"/>
    </source>
</evidence>
<dbReference type="PANTHER" id="PTHR21248">
    <property type="entry name" value="CARDIOLIPIN SYNTHASE"/>
    <property type="match status" value="1"/>
</dbReference>
<evidence type="ECO:0000313" key="15">
    <source>
        <dbReference type="EMBL" id="MCU6697927.1"/>
    </source>
</evidence>
<dbReference type="EMBL" id="JAOQKC010000021">
    <property type="protein sequence ID" value="MCU6697927.1"/>
    <property type="molecule type" value="Genomic_DNA"/>
</dbReference>
<feature type="active site" evidence="12">
    <location>
        <position position="415"/>
    </location>
</feature>
<sequence>MIGLGHFLIQTANFWMEHLLFINIILSIVIVFFERRDPKTVWAWLLVLYFIPILGIFLYFIIGYDFHKRQMFRTKEIEDAMYSAVRGQEESIFRDEFAPGDPRLRKFSDTVLMNLEAADAVYTADNDVEIYTDGKEKFRALYQEMEQAEKFIHIQYYIIRNDELWQPFEELLARKVKEGVEVRLLYDSMGCRKMRRSDWKRIRSLGIQVGEFFPALLGSLQLRINYRNHRKIVVIDGRTAFVGGFNIGREYLGLDPKFGYWRDTHLRIRGSAVLALHIRFILDWNYATKQNLFARDSYFTYRPEEKPGNEAIQIISSGPDSRWQNIRNVYLKMISKARKSIRIQTPYFIPDSAVLDALRIAAMSGVDVQVMIPCKPDHPFVYWATYSYIGDLLAAGAKCYTYDNGFLHAKGMVVDGLVSCYGTANMDIRSFRLNFEVNAVIYSARVARRMEEIFREDLKVCTQVTEYLYGRRSYLVRIKEQFSRLFSPVL</sequence>